<feature type="region of interest" description="Disordered" evidence="2">
    <location>
        <begin position="221"/>
        <end position="249"/>
    </location>
</feature>
<feature type="domain" description="PDZ" evidence="3">
    <location>
        <begin position="788"/>
        <end position="852"/>
    </location>
</feature>
<protein>
    <submittedName>
        <fullName evidence="5">Uncharacterized protein LOC117552916</fullName>
    </submittedName>
</protein>
<evidence type="ECO:0000256" key="2">
    <source>
        <dbReference type="SAM" id="MobiDB-lite"/>
    </source>
</evidence>
<feature type="region of interest" description="Disordered" evidence="2">
    <location>
        <begin position="1"/>
        <end position="21"/>
    </location>
</feature>
<evidence type="ECO:0000256" key="1">
    <source>
        <dbReference type="SAM" id="Coils"/>
    </source>
</evidence>
<keyword evidence="4" id="KW-1185">Reference proteome</keyword>
<feature type="compositionally biased region" description="Basic and acidic residues" evidence="2">
    <location>
        <begin position="222"/>
        <end position="249"/>
    </location>
</feature>
<feature type="compositionally biased region" description="Low complexity" evidence="2">
    <location>
        <begin position="122"/>
        <end position="131"/>
    </location>
</feature>
<evidence type="ECO:0000313" key="5">
    <source>
        <dbReference type="RefSeq" id="XP_034082492.1"/>
    </source>
</evidence>
<keyword evidence="1" id="KW-0175">Coiled coil</keyword>
<evidence type="ECO:0000259" key="3">
    <source>
        <dbReference type="SMART" id="SM00228"/>
    </source>
</evidence>
<organism evidence="4 5">
    <name type="scientific">Gymnodraco acuticeps</name>
    <name type="common">Antarctic dragonfish</name>
    <dbReference type="NCBI Taxonomy" id="8218"/>
    <lineage>
        <taxon>Eukaryota</taxon>
        <taxon>Metazoa</taxon>
        <taxon>Chordata</taxon>
        <taxon>Craniata</taxon>
        <taxon>Vertebrata</taxon>
        <taxon>Euteleostomi</taxon>
        <taxon>Actinopterygii</taxon>
        <taxon>Neopterygii</taxon>
        <taxon>Teleostei</taxon>
        <taxon>Neoteleostei</taxon>
        <taxon>Acanthomorphata</taxon>
        <taxon>Eupercaria</taxon>
        <taxon>Perciformes</taxon>
        <taxon>Notothenioidei</taxon>
        <taxon>Bathydraconidae</taxon>
        <taxon>Gymnodraco</taxon>
    </lineage>
</organism>
<feature type="compositionally biased region" description="Acidic residues" evidence="2">
    <location>
        <begin position="132"/>
        <end position="141"/>
    </location>
</feature>
<dbReference type="InterPro" id="IPR001478">
    <property type="entry name" value="PDZ"/>
</dbReference>
<dbReference type="CDD" id="cd00136">
    <property type="entry name" value="PDZ_canonical"/>
    <property type="match status" value="1"/>
</dbReference>
<dbReference type="SMART" id="SM00228">
    <property type="entry name" value="PDZ"/>
    <property type="match status" value="1"/>
</dbReference>
<sequence length="899" mass="100050">MAGGNAEKQRPRRRSWRKSAPCVSRRLLCCSCLRGEEKDPLQEQEEKINGGPQHPHLDQLGSVEREAIQIRVEDLGIVNAGFSLLEEEPVTSRNSVARSASSVSGCPRTLKKKQLKPLSSLPIKSQAITSTSEEDNEEEEEDLLLCDSSTASFLTPPVINLIPPSPSDVVDDDQFFHINSEESVVNTSCSDGSLAAGEPESYEEKMESVETEEDITLAENKIFADKTNESKESPSDESGKEREYVTTKEMDKEKAKSKFLRSAYQVAPLPEYPRKSKTLDDMSNKDVTCSDLLRAELCLLPQAANMDTFTHQMRLITRSCSLVDTMTRSATFNSSTESTDHQEEEGSPRQRRITVECGVSSGNLTSPSSQQEDSQAAKRLAELNTEEVCQWFTSIGLQKCLPFISEVKLCGADVASVDVNTLDILHINTLEERELLLSAIYNELHPPSTITQRLNSLLESIGPNNVETFTTSLVSMSKSKSSPHVSCLSRNRRSLKLRTSPNFMTQRNSQLIEITINASERIVHLRTPKDTTVGKIMDSCFKMLAMTEDKSLFILKETQGSSEELPPDQQIGSLLTSTPGNRQLELHLCKTKKLSDGALLNNPEVNSSNENVNKNVTVIQAAKEERIKELKQQVDSLQNVILQVQELHHGLVEFCSEIKNMDREADVKGLGSADLKPRLELVISRVNDKRQSLQTLKDNTNNSSAHKNKQLDVRLLEKMKLNCQVFKEEISMVHLNRQVAYLQNALQESYDKEKARKKSLAIGSLSQLVSPQSPAMLLVVQENHNPDGHYGFTCRLREGSGLVVVRVDDSPLCVDDRLVEVNGVPVVNSTQEELTDILLQGPSAKIVVLRQPPPPPTPTSQQHPLVLQRSVNPDPMQTICPAREVVTMETPPRRKVMAI</sequence>
<feature type="coiled-coil region" evidence="1">
    <location>
        <begin position="620"/>
        <end position="647"/>
    </location>
</feature>
<dbReference type="Proteomes" id="UP000515161">
    <property type="component" value="Unplaced"/>
</dbReference>
<evidence type="ECO:0000313" key="4">
    <source>
        <dbReference type="Proteomes" id="UP000515161"/>
    </source>
</evidence>
<dbReference type="RefSeq" id="XP_034082492.1">
    <property type="nucleotide sequence ID" value="XM_034226601.1"/>
</dbReference>
<dbReference type="InterPro" id="IPR036034">
    <property type="entry name" value="PDZ_sf"/>
</dbReference>
<dbReference type="PANTHER" id="PTHR12573:SF4">
    <property type="entry name" value="AT09986P-RELATED"/>
    <property type="match status" value="1"/>
</dbReference>
<proteinExistence type="predicted"/>
<feature type="region of interest" description="Disordered" evidence="2">
    <location>
        <begin position="40"/>
        <end position="62"/>
    </location>
</feature>
<dbReference type="SUPFAM" id="SSF50156">
    <property type="entry name" value="PDZ domain-like"/>
    <property type="match status" value="1"/>
</dbReference>
<dbReference type="InterPro" id="IPR013761">
    <property type="entry name" value="SAM/pointed_sf"/>
</dbReference>
<gene>
    <name evidence="5" type="primary">LOC117552916</name>
</gene>
<dbReference type="AlphaFoldDB" id="A0A6P8W4B9"/>
<accession>A0A6P8W4B9</accession>
<reference evidence="5" key="1">
    <citation type="submission" date="2025-08" db="UniProtKB">
        <authorList>
            <consortium name="RefSeq"/>
        </authorList>
    </citation>
    <scope>IDENTIFICATION</scope>
</reference>
<feature type="region of interest" description="Disordered" evidence="2">
    <location>
        <begin position="331"/>
        <end position="352"/>
    </location>
</feature>
<dbReference type="OrthoDB" id="449487at2759"/>
<dbReference type="Gene3D" id="2.30.42.10">
    <property type="match status" value="1"/>
</dbReference>
<feature type="compositionally biased region" description="Basic and acidic residues" evidence="2">
    <location>
        <begin position="338"/>
        <end position="348"/>
    </location>
</feature>
<dbReference type="KEGG" id="gacu:117552916"/>
<name>A0A6P8W4B9_GYMAC</name>
<feature type="region of interest" description="Disordered" evidence="2">
    <location>
        <begin position="122"/>
        <end position="141"/>
    </location>
</feature>
<dbReference type="SUPFAM" id="SSF47769">
    <property type="entry name" value="SAM/Pointed domain"/>
    <property type="match status" value="1"/>
</dbReference>
<dbReference type="InParanoid" id="A0A6P8W4B9"/>
<dbReference type="Gene3D" id="1.10.150.50">
    <property type="entry name" value="Transcription Factor, Ets-1"/>
    <property type="match status" value="1"/>
</dbReference>
<dbReference type="PANTHER" id="PTHR12573">
    <property type="entry name" value="AT09986P-RELATED"/>
    <property type="match status" value="1"/>
</dbReference>
<dbReference type="GeneID" id="117552916"/>